<dbReference type="CDD" id="cd07516">
    <property type="entry name" value="HAD_Pase"/>
    <property type="match status" value="1"/>
</dbReference>
<dbReference type="InterPro" id="IPR000150">
    <property type="entry name" value="Cof"/>
</dbReference>
<dbReference type="NCBIfam" id="TIGR01484">
    <property type="entry name" value="HAD-SF-IIB"/>
    <property type="match status" value="1"/>
</dbReference>
<accession>A0ABT4D0F6</accession>
<dbReference type="SFLD" id="SFLDS00003">
    <property type="entry name" value="Haloacid_Dehalogenase"/>
    <property type="match status" value="1"/>
</dbReference>
<dbReference type="SFLD" id="SFLDG01140">
    <property type="entry name" value="C2.B:_Phosphomannomutase_and_P"/>
    <property type="match status" value="1"/>
</dbReference>
<dbReference type="PANTHER" id="PTHR10000:SF8">
    <property type="entry name" value="HAD SUPERFAMILY HYDROLASE-LIKE, TYPE 3"/>
    <property type="match status" value="1"/>
</dbReference>
<dbReference type="Proteomes" id="UP001078443">
    <property type="component" value="Unassembled WGS sequence"/>
</dbReference>
<dbReference type="Gene3D" id="3.30.1240.10">
    <property type="match status" value="1"/>
</dbReference>
<comment type="caution">
    <text evidence="1">The sequence shown here is derived from an EMBL/GenBank/DDBJ whole genome shotgun (WGS) entry which is preliminary data.</text>
</comment>
<dbReference type="SUPFAM" id="SSF56784">
    <property type="entry name" value="HAD-like"/>
    <property type="match status" value="1"/>
</dbReference>
<dbReference type="GO" id="GO:0016787">
    <property type="term" value="F:hydrolase activity"/>
    <property type="evidence" value="ECO:0007669"/>
    <property type="project" value="UniProtKB-KW"/>
</dbReference>
<protein>
    <submittedName>
        <fullName evidence="1">Cof-type HAD-IIB family hydrolase</fullName>
    </submittedName>
</protein>
<keyword evidence="2" id="KW-1185">Reference proteome</keyword>
<evidence type="ECO:0000313" key="1">
    <source>
        <dbReference type="EMBL" id="MCY6484712.1"/>
    </source>
</evidence>
<dbReference type="PROSITE" id="PS01228">
    <property type="entry name" value="COF_1"/>
    <property type="match status" value="1"/>
</dbReference>
<evidence type="ECO:0000313" key="2">
    <source>
        <dbReference type="Proteomes" id="UP001078443"/>
    </source>
</evidence>
<dbReference type="InterPro" id="IPR036412">
    <property type="entry name" value="HAD-like_sf"/>
</dbReference>
<dbReference type="Pfam" id="PF08282">
    <property type="entry name" value="Hydrolase_3"/>
    <property type="match status" value="1"/>
</dbReference>
<keyword evidence="1" id="KW-0378">Hydrolase</keyword>
<name>A0ABT4D0F6_9CLOT</name>
<reference evidence="1" key="1">
    <citation type="submission" date="2022-12" db="EMBL/GenBank/DDBJ databases">
        <authorList>
            <person name="Wang J."/>
        </authorList>
    </citation>
    <scope>NUCLEOTIDE SEQUENCE</scope>
    <source>
        <strain evidence="1">HY-45-18</strain>
    </source>
</reference>
<dbReference type="Gene3D" id="3.40.50.1000">
    <property type="entry name" value="HAD superfamily/HAD-like"/>
    <property type="match status" value="1"/>
</dbReference>
<dbReference type="PROSITE" id="PS01229">
    <property type="entry name" value="COF_2"/>
    <property type="match status" value="1"/>
</dbReference>
<dbReference type="RefSeq" id="WP_268041012.1">
    <property type="nucleotide sequence ID" value="NZ_JAPQER010000003.1"/>
</dbReference>
<dbReference type="NCBIfam" id="TIGR00099">
    <property type="entry name" value="Cof-subfamily"/>
    <property type="match status" value="1"/>
</dbReference>
<sequence length="302" mass="34072">MYKLIALDMDGTLLNNNQSISKENIVAIKRAKELGVKVVLTTGRSIGGIERYLKKLDLINDDEYSITCSGALILNNTKKKIIECNPISYDEFKYIFDLAKKINITLNIYSEDCIYVPSYDPFSKFDSIANNVPLKLVDFNSLNKDITINKVTLINEDLSILKKLKSFFPSVCLENLDVKAKKNFDENLFEDISKVSSEFLEKFTALKTSPYTMEVIKKVCNKGKGVQTMAERLGIKKEEVICVGDSGNDKHMIEFAGLGVAMQNAFPEIKEIADYVTYTNEENGVAHVIEKFILNEDIRIAN</sequence>
<dbReference type="EMBL" id="JAPQER010000003">
    <property type="protein sequence ID" value="MCY6484712.1"/>
    <property type="molecule type" value="Genomic_DNA"/>
</dbReference>
<dbReference type="InterPro" id="IPR006379">
    <property type="entry name" value="HAD-SF_hydro_IIB"/>
</dbReference>
<dbReference type="SFLD" id="SFLDG01144">
    <property type="entry name" value="C2.B.4:_PGP_Like"/>
    <property type="match status" value="1"/>
</dbReference>
<organism evidence="1 2">
    <name type="scientific">Clostridium aestuarii</name>
    <dbReference type="NCBI Taxonomy" id="338193"/>
    <lineage>
        <taxon>Bacteria</taxon>
        <taxon>Bacillati</taxon>
        <taxon>Bacillota</taxon>
        <taxon>Clostridia</taxon>
        <taxon>Eubacteriales</taxon>
        <taxon>Clostridiaceae</taxon>
        <taxon>Clostridium</taxon>
    </lineage>
</organism>
<gene>
    <name evidence="1" type="ORF">OW763_10200</name>
</gene>
<dbReference type="PANTHER" id="PTHR10000">
    <property type="entry name" value="PHOSPHOSERINE PHOSPHATASE"/>
    <property type="match status" value="1"/>
</dbReference>
<proteinExistence type="predicted"/>
<dbReference type="InterPro" id="IPR023214">
    <property type="entry name" value="HAD_sf"/>
</dbReference>